<keyword evidence="2" id="KW-0472">Membrane</keyword>
<proteinExistence type="predicted"/>
<evidence type="ECO:0000313" key="4">
    <source>
        <dbReference type="Proteomes" id="UP000576550"/>
    </source>
</evidence>
<evidence type="ECO:0000313" key="3">
    <source>
        <dbReference type="EMBL" id="HHX99331.1"/>
    </source>
</evidence>
<keyword evidence="2" id="KW-0812">Transmembrane</keyword>
<feature type="transmembrane region" description="Helical" evidence="2">
    <location>
        <begin position="7"/>
        <end position="23"/>
    </location>
</feature>
<dbReference type="Proteomes" id="UP000576550">
    <property type="component" value="Unassembled WGS sequence"/>
</dbReference>
<feature type="compositionally biased region" description="Basic and acidic residues" evidence="1">
    <location>
        <begin position="73"/>
        <end position="84"/>
    </location>
</feature>
<reference evidence="3 4" key="1">
    <citation type="journal article" date="2020" name="Biotechnol. Biofuels">
        <title>New insights from the biogas microbiome by comprehensive genome-resolved metagenomics of nearly 1600 species originating from multiple anaerobic digesters.</title>
        <authorList>
            <person name="Campanaro S."/>
            <person name="Treu L."/>
            <person name="Rodriguez-R L.M."/>
            <person name="Kovalovszki A."/>
            <person name="Ziels R.M."/>
            <person name="Maus I."/>
            <person name="Zhu X."/>
            <person name="Kougias P.G."/>
            <person name="Basile A."/>
            <person name="Luo G."/>
            <person name="Schluter A."/>
            <person name="Konstantinidis K.T."/>
            <person name="Angelidaki I."/>
        </authorList>
    </citation>
    <scope>NUCLEOTIDE SEQUENCE [LARGE SCALE GENOMIC DNA]</scope>
    <source>
        <strain evidence="3">AS05jafATM_89</strain>
    </source>
</reference>
<dbReference type="AlphaFoldDB" id="A0A832R8K4"/>
<name>A0A832R8K4_9BACT</name>
<feature type="transmembrane region" description="Helical" evidence="2">
    <location>
        <begin position="29"/>
        <end position="47"/>
    </location>
</feature>
<comment type="caution">
    <text evidence="3">The sequence shown here is derived from an EMBL/GenBank/DDBJ whole genome shotgun (WGS) entry which is preliminary data.</text>
</comment>
<protein>
    <submittedName>
        <fullName evidence="3">Uncharacterized protein</fullName>
    </submittedName>
</protein>
<dbReference type="EMBL" id="DUTP01000003">
    <property type="protein sequence ID" value="HHX99331.1"/>
    <property type="molecule type" value="Genomic_DNA"/>
</dbReference>
<gene>
    <name evidence="3" type="ORF">GX533_01435</name>
</gene>
<feature type="region of interest" description="Disordered" evidence="1">
    <location>
        <begin position="58"/>
        <end position="84"/>
    </location>
</feature>
<keyword evidence="2" id="KW-1133">Transmembrane helix</keyword>
<accession>A0A832R8K4</accession>
<sequence length="84" mass="9400">MSIKRAGLLIGGAVILGIIAGILTKNVLIGIVFVILVGGFGMMWRYIRRNERMDTAEREHIPERTSLLSPEPQQEKNEPPVEKM</sequence>
<evidence type="ECO:0000256" key="2">
    <source>
        <dbReference type="SAM" id="Phobius"/>
    </source>
</evidence>
<organism evidence="3 4">
    <name type="scientific">Candidatus Dojkabacteria bacterium</name>
    <dbReference type="NCBI Taxonomy" id="2099670"/>
    <lineage>
        <taxon>Bacteria</taxon>
        <taxon>Candidatus Dojkabacteria</taxon>
    </lineage>
</organism>
<evidence type="ECO:0000256" key="1">
    <source>
        <dbReference type="SAM" id="MobiDB-lite"/>
    </source>
</evidence>